<dbReference type="Gene3D" id="3.40.50.300">
    <property type="entry name" value="P-loop containing nucleotide triphosphate hydrolases"/>
    <property type="match status" value="1"/>
</dbReference>
<dbReference type="AlphaFoldDB" id="A0A1C3ES09"/>
<dbReference type="GO" id="GO:0005525">
    <property type="term" value="F:GTP binding"/>
    <property type="evidence" value="ECO:0007669"/>
    <property type="project" value="InterPro"/>
</dbReference>
<gene>
    <name evidence="3" type="ORF">A6X21_02400</name>
</gene>
<organism evidence="3 4">
    <name type="scientific">Planctopirus hydrillae</name>
    <dbReference type="NCBI Taxonomy" id="1841610"/>
    <lineage>
        <taxon>Bacteria</taxon>
        <taxon>Pseudomonadati</taxon>
        <taxon>Planctomycetota</taxon>
        <taxon>Planctomycetia</taxon>
        <taxon>Planctomycetales</taxon>
        <taxon>Planctomycetaceae</taxon>
        <taxon>Planctopirus</taxon>
    </lineage>
</organism>
<feature type="transmembrane region" description="Helical" evidence="1">
    <location>
        <begin position="219"/>
        <end position="239"/>
    </location>
</feature>
<feature type="transmembrane region" description="Helical" evidence="1">
    <location>
        <begin position="194"/>
        <end position="213"/>
    </location>
</feature>
<feature type="transmembrane region" description="Helical" evidence="1">
    <location>
        <begin position="12"/>
        <end position="31"/>
    </location>
</feature>
<accession>A0A1C3ES09</accession>
<dbReference type="PANTHER" id="PTHR42714:SF6">
    <property type="entry name" value="TRANSLATION INITIATION FACTOR IF-2"/>
    <property type="match status" value="1"/>
</dbReference>
<keyword evidence="1" id="KW-0812">Transmembrane</keyword>
<keyword evidence="1" id="KW-0472">Membrane</keyword>
<evidence type="ECO:0000313" key="3">
    <source>
        <dbReference type="EMBL" id="ODA36001.1"/>
    </source>
</evidence>
<protein>
    <recommendedName>
        <fullName evidence="2">G domain-containing protein</fullName>
    </recommendedName>
</protein>
<name>A0A1C3ES09_9PLAN</name>
<dbReference type="Pfam" id="PF01926">
    <property type="entry name" value="MMR_HSR1"/>
    <property type="match status" value="1"/>
</dbReference>
<dbReference type="SUPFAM" id="SSF52540">
    <property type="entry name" value="P-loop containing nucleoside triphosphate hydrolases"/>
    <property type="match status" value="1"/>
</dbReference>
<evidence type="ECO:0000259" key="2">
    <source>
        <dbReference type="Pfam" id="PF01926"/>
    </source>
</evidence>
<dbReference type="PANTHER" id="PTHR42714">
    <property type="entry name" value="TRNA MODIFICATION GTPASE GTPBP3"/>
    <property type="match status" value="1"/>
</dbReference>
<reference evidence="3 4" key="1">
    <citation type="submission" date="2016-05" db="EMBL/GenBank/DDBJ databases">
        <title>Genomic and physiological characterization of Planctopirus sp. isolated from fresh water lake.</title>
        <authorList>
            <person name="Subhash Y."/>
            <person name="Ramana C."/>
        </authorList>
    </citation>
    <scope>NUCLEOTIDE SEQUENCE [LARGE SCALE GENOMIC DNA]</scope>
    <source>
        <strain evidence="3 4">JC280</strain>
    </source>
</reference>
<feature type="transmembrane region" description="Helical" evidence="1">
    <location>
        <begin position="306"/>
        <end position="327"/>
    </location>
</feature>
<dbReference type="InterPro" id="IPR006073">
    <property type="entry name" value="GTP-bd"/>
</dbReference>
<feature type="transmembrane region" description="Helical" evidence="1">
    <location>
        <begin position="333"/>
        <end position="352"/>
    </location>
</feature>
<dbReference type="GO" id="GO:0030488">
    <property type="term" value="P:tRNA methylation"/>
    <property type="evidence" value="ECO:0007669"/>
    <property type="project" value="TreeGrafter"/>
</dbReference>
<dbReference type="EMBL" id="LYDR01000030">
    <property type="protein sequence ID" value="ODA36001.1"/>
    <property type="molecule type" value="Genomic_DNA"/>
</dbReference>
<comment type="caution">
    <text evidence="3">The sequence shown here is derived from an EMBL/GenBank/DDBJ whole genome shotgun (WGS) entry which is preliminary data.</text>
</comment>
<keyword evidence="4" id="KW-1185">Reference proteome</keyword>
<dbReference type="RefSeq" id="WP_068845808.1">
    <property type="nucleotide sequence ID" value="NZ_LYDR01000030.1"/>
</dbReference>
<feature type="domain" description="G" evidence="2">
    <location>
        <begin position="590"/>
        <end position="701"/>
    </location>
</feature>
<dbReference type="OrthoDB" id="238366at2"/>
<proteinExistence type="predicted"/>
<dbReference type="Proteomes" id="UP000094828">
    <property type="component" value="Unassembled WGS sequence"/>
</dbReference>
<evidence type="ECO:0000313" key="4">
    <source>
        <dbReference type="Proteomes" id="UP000094828"/>
    </source>
</evidence>
<evidence type="ECO:0000256" key="1">
    <source>
        <dbReference type="SAM" id="Phobius"/>
    </source>
</evidence>
<keyword evidence="1" id="KW-1133">Transmembrane helix</keyword>
<feature type="transmembrane region" description="Helical" evidence="1">
    <location>
        <begin position="37"/>
        <end position="57"/>
    </location>
</feature>
<dbReference type="GO" id="GO:0002098">
    <property type="term" value="P:tRNA wobble uridine modification"/>
    <property type="evidence" value="ECO:0007669"/>
    <property type="project" value="TreeGrafter"/>
</dbReference>
<dbReference type="InterPro" id="IPR027417">
    <property type="entry name" value="P-loop_NTPase"/>
</dbReference>
<dbReference type="GO" id="GO:0005737">
    <property type="term" value="C:cytoplasm"/>
    <property type="evidence" value="ECO:0007669"/>
    <property type="project" value="TreeGrafter"/>
</dbReference>
<sequence length="840" mass="94019">MSRLIDRYGPGLLFVLPLIGAMIAGILDWIWRPLLSAFTGYTSVLALLCWSFALLLLRQWILSKKLFPHPPIVIPTGVSRQDQAAYEIVQKAELELAHQLPQAPAPQARFQLLIDALGNMARAIAQIYRPGVAQPYSDRTVIELVAMAGLAARSLRHWLTSAIPGIEIISAREGLLLMGASDIYRRRQIQIDRIAAGVGGLLLLISGLAATIFESETGLVLARGMISFLLLVIIPRLIWRRCQDWLSREFLQAALLQIAGEAGTLMISLSNGALRKGSQAYTELERKLAQTTPAVRRPILPITWRVWLIYTLLLIPYLWLALIGIYALIVDEWWLPLGIFTALCWSLSFYWWSSQKKAPISQSTRIAIDETIGSFAKERPWPPAQTCDPYRKDLQLLMSKIGNSLGARGRLHLEDLTVPEGLMVVESLAIDLEPMIAAWPLSTVLTIGQVETWLQRATQARETYEQTRPMLDTLGKTWNLTRWIRALTPAEIVKNIGWTLAAELAGNLVSISKDQFNDWLRNEYSRCWRLAGIRLADAQMKSWHPAPLIIDENFSLAAATPEAFSHTADSQPEVPVEREAEDSLSPLVKLAVVGQVKAGKSSLINAILRQQAAFVDVLPATSGVAEYHCLLPMSAGEVVLLDTPGYTDATLSPRQFAAILEAARQAEVVLLVMAANNPAKDPDVQLMHRLQEYFEQHPQERPPLLVGVISKVDLLRPTLEWSPPYQFLNPAATRTKEVSVREVVQYHQEVFQSTIRHWVPVATRLEARTASLDPGTPESPNRLYGIDEYLIPLLIAQLPQAQGLLLLKAHHARQDHWEAWWQTARDEGRKLLRMIEGTLK</sequence>
<dbReference type="STRING" id="1841610.A6X21_02400"/>